<dbReference type="InterPro" id="IPR023157">
    <property type="entry name" value="AGR-C-984p-like_sf"/>
</dbReference>
<evidence type="ECO:0000313" key="1">
    <source>
        <dbReference type="EMBL" id="NGN44210.1"/>
    </source>
</evidence>
<gene>
    <name evidence="1" type="ORF">G6N74_24375</name>
</gene>
<dbReference type="RefSeq" id="WP_165120608.1">
    <property type="nucleotide sequence ID" value="NZ_JAAKZG010000014.1"/>
</dbReference>
<evidence type="ECO:0000313" key="2">
    <source>
        <dbReference type="Proteomes" id="UP000481252"/>
    </source>
</evidence>
<sequence>MTTYTSYQIIASNLTRSLDRVSKQPVVDRETKYYLENITKVKTIDEFVSNPRLFNYAMKAHGLEDMTYAKAFMVKALKEGISDPDSFANKLSDKRYAEFVRSFNFAARGEQTTTYNMAQQFTAENYASQIKINGGDPDSDAVKAETTYYLANIVKVKSIDEFMKDDRLLGYAKTAFAMDPEIDTNDFLRKILEGGVRDEDSLANKQDEPRYAAFATAFNFEAYGEKATTYVAAQQPSTDKYLRQTLEQDAGKQNEGVRLALYFERKAPSLTNFYEVLGDKALAQVVRTALGLPDAFAQADIDKQVKYFESRIKIEDLSDPTKLGKFIQRFTALWEIENPSTSAATSLTVLFSQPAEYGVSTNLLLSIQSMKR</sequence>
<dbReference type="Proteomes" id="UP000481252">
    <property type="component" value="Unassembled WGS sequence"/>
</dbReference>
<proteinExistence type="predicted"/>
<dbReference type="Gene3D" id="1.10.3700.10">
    <property type="entry name" value="AGR C 984p-like"/>
    <property type="match status" value="2"/>
</dbReference>
<name>A0A7C9VGP9_9HYPH</name>
<dbReference type="Pfam" id="PF06748">
    <property type="entry name" value="DUF1217"/>
    <property type="match status" value="1"/>
</dbReference>
<dbReference type="SUPFAM" id="SSF158837">
    <property type="entry name" value="AGR C 984p-like"/>
    <property type="match status" value="2"/>
</dbReference>
<dbReference type="EMBL" id="JAAKZG010000014">
    <property type="protein sequence ID" value="NGN44210.1"/>
    <property type="molecule type" value="Genomic_DNA"/>
</dbReference>
<dbReference type="InterPro" id="IPR010626">
    <property type="entry name" value="DUF1217"/>
</dbReference>
<dbReference type="AlphaFoldDB" id="A0A7C9VGP9"/>
<keyword evidence="2" id="KW-1185">Reference proteome</keyword>
<reference evidence="1 2" key="1">
    <citation type="submission" date="2020-02" db="EMBL/GenBank/DDBJ databases">
        <title>Genome sequence of the type strain CGMCC 1.15528 of Mesorhizobium zhangyense.</title>
        <authorList>
            <person name="Gao J."/>
            <person name="Sun J."/>
        </authorList>
    </citation>
    <scope>NUCLEOTIDE SEQUENCE [LARGE SCALE GENOMIC DNA]</scope>
    <source>
        <strain evidence="1 2">CGMCC 1.15528</strain>
    </source>
</reference>
<protein>
    <submittedName>
        <fullName evidence="1">DUF1217 domain-containing protein</fullName>
    </submittedName>
</protein>
<comment type="caution">
    <text evidence="1">The sequence shown here is derived from an EMBL/GenBank/DDBJ whole genome shotgun (WGS) entry which is preliminary data.</text>
</comment>
<organism evidence="1 2">
    <name type="scientific">Mesorhizobium zhangyense</name>
    <dbReference type="NCBI Taxonomy" id="1776730"/>
    <lineage>
        <taxon>Bacteria</taxon>
        <taxon>Pseudomonadati</taxon>
        <taxon>Pseudomonadota</taxon>
        <taxon>Alphaproteobacteria</taxon>
        <taxon>Hyphomicrobiales</taxon>
        <taxon>Phyllobacteriaceae</taxon>
        <taxon>Mesorhizobium</taxon>
    </lineage>
</organism>
<accession>A0A7C9VGP9</accession>